<dbReference type="Proteomes" id="UP000821656">
    <property type="component" value="Unassembled WGS sequence"/>
</dbReference>
<feature type="signal peptide" evidence="5">
    <location>
        <begin position="1"/>
        <end position="26"/>
    </location>
</feature>
<feature type="compositionally biased region" description="Low complexity" evidence="4">
    <location>
        <begin position="414"/>
        <end position="472"/>
    </location>
</feature>
<keyword evidence="5" id="KW-0732">Signal</keyword>
<dbReference type="Pfam" id="PF01473">
    <property type="entry name" value="Choline_bind_1"/>
    <property type="match status" value="1"/>
</dbReference>
<dbReference type="EMBL" id="JABSXK010000001">
    <property type="protein sequence ID" value="NRV07927.1"/>
    <property type="molecule type" value="Genomic_DNA"/>
</dbReference>
<name>A0A9Q5CXD5_CLOBE</name>
<dbReference type="Pfam" id="PF19127">
    <property type="entry name" value="Choline_bind_3"/>
    <property type="match status" value="1"/>
</dbReference>
<dbReference type="RefSeq" id="WP_236887910.1">
    <property type="nucleotide sequence ID" value="NZ_CP016090.1"/>
</dbReference>
<sequence>MNKHLTGLVAVAAVVSVTASSIPAEAATNLEHAKSVITDFINDLTSGEITSEDYLEYECNNKIADTNLSTSVNMTTTSGAVTINVDILGTPEDADTVVGTTPPAVSTTSQAVTLDTLTFEKETTTQAAVTLVNNELKNISLDNNSTGYEVEKAIRVALDSAKLYGMEASVHNFAIVPAQGETLGSATGTILLTNYNDDARPTISIPFNLSVSKAETSGDDDYDKQHENLYNAMDVIEEAINKLNISNNTTEDEIKNAAQNALAQNNIPVTIGAFDFQKSDATETNIGYIYYKIELKDSTNNLEDYDENTIDIDTEATAKVRKSIKDYLDKLVPSNSMNEDDILDGVIKSVNDTDVKISIWDFYLKKATNIETNDSDGMGYCNFSIKVEDPNNKFYMYYSSDDFKSTGETGTPGNTGNSGNSGNSGSSSGSSSSHHSSGGSSSSSNSSSSSSSSNSNSTAATGTANSANGTASDSDSAKPVSLANMSKEAVKAVEAKVVNSISAVTGATAGEAKELVATDGAKLSVTPIAKDGKSVGAVITAEAASAKAVIPVDKNQAPVTAVYKYVPLLDKYIQVQNAVITTDAITLPVQANATYVASPTGMPEVATIKQGWVQANNNWYMVNATGDPLTEWQKDNTGWTYMSPSTGAMQTGWAQVGGSWYYLKNNGYMSTGWVQDGNTWYYCNADGSMESNTTIDGYTLGSNGAWIR</sequence>
<dbReference type="InterPro" id="IPR018337">
    <property type="entry name" value="Cell_wall/Cho-bd_repeat"/>
</dbReference>
<feature type="coiled-coil region" evidence="3">
    <location>
        <begin position="233"/>
        <end position="260"/>
    </location>
</feature>
<accession>A0A9Q5CXD5</accession>
<reference evidence="6" key="1">
    <citation type="submission" date="2020-05" db="EMBL/GenBank/DDBJ databases">
        <title>Genomic insights into acetone-butanol-ethanol (ABE) fermentation by sequencing solventogenic clostridia strains.</title>
        <authorList>
            <person name="Brown S."/>
        </authorList>
    </citation>
    <scope>NUCLEOTIDE SEQUENCE</scope>
    <source>
        <strain evidence="6">DJ126</strain>
    </source>
</reference>
<dbReference type="SUPFAM" id="SSF69360">
    <property type="entry name" value="Cell wall binding repeat"/>
    <property type="match status" value="1"/>
</dbReference>
<dbReference type="PROSITE" id="PS51170">
    <property type="entry name" value="CW"/>
    <property type="match status" value="2"/>
</dbReference>
<evidence type="ECO:0000313" key="6">
    <source>
        <dbReference type="EMBL" id="NRV07927.1"/>
    </source>
</evidence>
<evidence type="ECO:0000313" key="7">
    <source>
        <dbReference type="Proteomes" id="UP000821656"/>
    </source>
</evidence>
<evidence type="ECO:0008006" key="8">
    <source>
        <dbReference type="Google" id="ProtNLM"/>
    </source>
</evidence>
<feature type="repeat" description="Cell wall-binding" evidence="2">
    <location>
        <begin position="670"/>
        <end position="689"/>
    </location>
</feature>
<dbReference type="Gene3D" id="2.10.270.10">
    <property type="entry name" value="Cholin Binding"/>
    <property type="match status" value="1"/>
</dbReference>
<keyword evidence="1" id="KW-0677">Repeat</keyword>
<evidence type="ECO:0000256" key="3">
    <source>
        <dbReference type="SAM" id="Coils"/>
    </source>
</evidence>
<evidence type="ECO:0000256" key="5">
    <source>
        <dbReference type="SAM" id="SignalP"/>
    </source>
</evidence>
<keyword evidence="3" id="KW-0175">Coiled coil</keyword>
<dbReference type="AlphaFoldDB" id="A0A9Q5CXD5"/>
<feature type="chain" id="PRO_5043273667" description="N-acetylmuramoyl-L-alanine amidase" evidence="5">
    <location>
        <begin position="27"/>
        <end position="708"/>
    </location>
</feature>
<evidence type="ECO:0000256" key="4">
    <source>
        <dbReference type="SAM" id="MobiDB-lite"/>
    </source>
</evidence>
<protein>
    <recommendedName>
        <fullName evidence="8">N-acetylmuramoyl-L-alanine amidase</fullName>
    </recommendedName>
</protein>
<organism evidence="6 7">
    <name type="scientific">Clostridium beijerinckii</name>
    <name type="common">Clostridium MP</name>
    <dbReference type="NCBI Taxonomy" id="1520"/>
    <lineage>
        <taxon>Bacteria</taxon>
        <taxon>Bacillati</taxon>
        <taxon>Bacillota</taxon>
        <taxon>Clostridia</taxon>
        <taxon>Eubacteriales</taxon>
        <taxon>Clostridiaceae</taxon>
        <taxon>Clostridium</taxon>
    </lineage>
</organism>
<evidence type="ECO:0000256" key="2">
    <source>
        <dbReference type="PROSITE-ProRule" id="PRU00591"/>
    </source>
</evidence>
<gene>
    <name evidence="6" type="ORF">DFH45_000890</name>
</gene>
<feature type="region of interest" description="Disordered" evidence="4">
    <location>
        <begin position="406"/>
        <end position="479"/>
    </location>
</feature>
<comment type="caution">
    <text evidence="6">The sequence shown here is derived from an EMBL/GenBank/DDBJ whole genome shotgun (WGS) entry which is preliminary data.</text>
</comment>
<feature type="repeat" description="Cell wall-binding" evidence="2">
    <location>
        <begin position="650"/>
        <end position="669"/>
    </location>
</feature>
<proteinExistence type="predicted"/>
<evidence type="ECO:0000256" key="1">
    <source>
        <dbReference type="ARBA" id="ARBA00022737"/>
    </source>
</evidence>